<dbReference type="Proteomes" id="UP000306319">
    <property type="component" value="Unassembled WGS sequence"/>
</dbReference>
<protein>
    <submittedName>
        <fullName evidence="1">DUF4065 domain-containing protein</fullName>
    </submittedName>
</protein>
<evidence type="ECO:0000313" key="2">
    <source>
        <dbReference type="Proteomes" id="UP000306319"/>
    </source>
</evidence>
<name>A0AC61RIL0_9BACT</name>
<sequence length="226" mass="25608">MSIGISVNREKNGILLAYIAGRIPNVHLRKLLKIVYLIDEHFMKGRGFPLTWFDYYAWAKGPVAPEVYDIKNGAFGEFVASHRSLDDKCVVNSVCDANKVASGIMSSFSEYEITEIDKLISDYGALTTDELSDLTHQNDSVWTKVVSDNGLIFDKENTRSNLKINFKMLFAADDSRIDTYEDALWNMELQARLLSNRNPQNKIQLQVISPSEREKYVISGYSPVIP</sequence>
<organism evidence="1 2">
    <name type="scientific">Lepagella muris</name>
    <dbReference type="NCBI Taxonomy" id="3032870"/>
    <lineage>
        <taxon>Bacteria</taxon>
        <taxon>Pseudomonadati</taxon>
        <taxon>Bacteroidota</taxon>
        <taxon>Bacteroidia</taxon>
        <taxon>Bacteroidales</taxon>
        <taxon>Muribaculaceae</taxon>
        <taxon>Lepagella</taxon>
    </lineage>
</organism>
<gene>
    <name evidence="1" type="ORF">E5331_10905</name>
</gene>
<evidence type="ECO:0000313" key="1">
    <source>
        <dbReference type="EMBL" id="TGY78204.1"/>
    </source>
</evidence>
<comment type="caution">
    <text evidence="1">The sequence shown here is derived from an EMBL/GenBank/DDBJ whole genome shotgun (WGS) entry which is preliminary data.</text>
</comment>
<proteinExistence type="predicted"/>
<dbReference type="EMBL" id="SRYB01000015">
    <property type="protein sequence ID" value="TGY78204.1"/>
    <property type="molecule type" value="Genomic_DNA"/>
</dbReference>
<keyword evidence="2" id="KW-1185">Reference proteome</keyword>
<accession>A0AC61RIL0</accession>
<reference evidence="1" key="1">
    <citation type="submission" date="2019-04" db="EMBL/GenBank/DDBJ databases">
        <title>Microbes associate with the intestines of laboratory mice.</title>
        <authorList>
            <person name="Navarre W."/>
            <person name="Wong E."/>
            <person name="Huang K."/>
            <person name="Tropini C."/>
            <person name="Ng K."/>
            <person name="Yu B."/>
        </authorList>
    </citation>
    <scope>NUCLEOTIDE SEQUENCE</scope>
    <source>
        <strain evidence="1">NM04_E33</strain>
    </source>
</reference>